<reference evidence="2 4" key="3">
    <citation type="submission" date="2016-10" db="EMBL/GenBank/DDBJ databases">
        <authorList>
            <person name="Varghese N."/>
            <person name="Submissions S."/>
        </authorList>
    </citation>
    <scope>NUCLEOTIDE SEQUENCE [LARGE SCALE GENOMIC DNA]</scope>
    <source>
        <strain evidence="2 4">CGMCC 1.7071</strain>
    </source>
</reference>
<sequence length="203" mass="23004">MPTRGRKVPNLGARPTWHARRWVISPEPRKSAFPSLRLHLKWPRFTSWRRPAAGSCRQTVSRRYGTRLPDRKRAATSLRSIAFFELRREDRVRDWRVFHEDDGRVRADSDVANEPLVVIEVAGNPNADDCRLSASACPGGRRCQSGTACRGTSALEEGAIVTAQVRNMPTLHCAQRIWRVYSSTRLVAWTPVPVAGNRHETAR</sequence>
<evidence type="ECO:0000313" key="1">
    <source>
        <dbReference type="EMBL" id="SEI12032.1"/>
    </source>
</evidence>
<gene>
    <name evidence="1" type="ORF">RTCCBAU85039_4744</name>
    <name evidence="2" type="ORF">SAMN05216228_10247</name>
</gene>
<keyword evidence="4" id="KW-1185">Reference proteome</keyword>
<evidence type="ECO:0000313" key="2">
    <source>
        <dbReference type="EMBL" id="SEO75560.1"/>
    </source>
</evidence>
<evidence type="ECO:0000313" key="4">
    <source>
        <dbReference type="Proteomes" id="UP000198939"/>
    </source>
</evidence>
<organism evidence="1 3">
    <name type="scientific">Rhizobium tibeticum</name>
    <dbReference type="NCBI Taxonomy" id="501024"/>
    <lineage>
        <taxon>Bacteria</taxon>
        <taxon>Pseudomonadati</taxon>
        <taxon>Pseudomonadota</taxon>
        <taxon>Alphaproteobacteria</taxon>
        <taxon>Hyphomicrobiales</taxon>
        <taxon>Rhizobiaceae</taxon>
        <taxon>Rhizobium/Agrobacterium group</taxon>
        <taxon>Rhizobium</taxon>
    </lineage>
</organism>
<reference evidence="3" key="2">
    <citation type="submission" date="2016-10" db="EMBL/GenBank/DDBJ databases">
        <authorList>
            <person name="Wibberg D."/>
        </authorList>
    </citation>
    <scope>NUCLEOTIDE SEQUENCE [LARGE SCALE GENOMIC DNA]</scope>
</reference>
<dbReference type="EMBL" id="FNXB01000032">
    <property type="protein sequence ID" value="SEI12032.1"/>
    <property type="molecule type" value="Genomic_DNA"/>
</dbReference>
<evidence type="ECO:0000313" key="3">
    <source>
        <dbReference type="Proteomes" id="UP000183063"/>
    </source>
</evidence>
<accession>A0A1H8SA12</accession>
<protein>
    <submittedName>
        <fullName evidence="1">Uncharacterized protein</fullName>
    </submittedName>
</protein>
<reference evidence="1" key="1">
    <citation type="submission" date="2016-10" db="EMBL/GenBank/DDBJ databases">
        <authorList>
            <person name="de Groot N.N."/>
        </authorList>
    </citation>
    <scope>NUCLEOTIDE SEQUENCE [LARGE SCALE GENOMIC DNA]</scope>
    <source>
        <strain evidence="1">CCBAU85039</strain>
    </source>
</reference>
<dbReference type="AlphaFoldDB" id="A0A1H8SA12"/>
<name>A0A1H8SA12_9HYPH</name>
<dbReference type="EMBL" id="FOCV01000024">
    <property type="protein sequence ID" value="SEO75560.1"/>
    <property type="molecule type" value="Genomic_DNA"/>
</dbReference>
<dbReference type="Proteomes" id="UP000198939">
    <property type="component" value="Unassembled WGS sequence"/>
</dbReference>
<proteinExistence type="predicted"/>
<dbReference type="Proteomes" id="UP000183063">
    <property type="component" value="Unassembled WGS sequence"/>
</dbReference>